<accession>A0A939K9L7</accession>
<dbReference type="RefSeq" id="WP_207574499.1">
    <property type="nucleotide sequence ID" value="NZ_JAFNME010000005.1"/>
</dbReference>
<sequence>MAAFPFSDGAACIWRKAKQLGIKVALNPCYTRLGLKNKQKFLAYSAEKYFGEIIQTKG</sequence>
<reference evidence="1" key="1">
    <citation type="submission" date="2021-03" db="EMBL/GenBank/DDBJ databases">
        <title>Comamonas denitrificans.</title>
        <authorList>
            <person name="Finster K."/>
        </authorList>
    </citation>
    <scope>NUCLEOTIDE SEQUENCE</scope>
    <source>
        <strain evidence="1">MM2021_4</strain>
    </source>
</reference>
<dbReference type="EMBL" id="JAFNME010000005">
    <property type="protein sequence ID" value="MBO1248955.1"/>
    <property type="molecule type" value="Genomic_DNA"/>
</dbReference>
<protein>
    <submittedName>
        <fullName evidence="1">Uncharacterized protein</fullName>
    </submittedName>
</protein>
<name>A0A939K9L7_9BURK</name>
<dbReference type="AlphaFoldDB" id="A0A939K9L7"/>
<comment type="caution">
    <text evidence="1">The sequence shown here is derived from an EMBL/GenBank/DDBJ whole genome shotgun (WGS) entry which is preliminary data.</text>
</comment>
<evidence type="ECO:0000313" key="1">
    <source>
        <dbReference type="EMBL" id="MBO1248955.1"/>
    </source>
</evidence>
<proteinExistence type="predicted"/>
<keyword evidence="2" id="KW-1185">Reference proteome</keyword>
<organism evidence="1 2">
    <name type="scientific">Comamonas denitrificans</name>
    <dbReference type="NCBI Taxonomy" id="117506"/>
    <lineage>
        <taxon>Bacteria</taxon>
        <taxon>Pseudomonadati</taxon>
        <taxon>Pseudomonadota</taxon>
        <taxon>Betaproteobacteria</taxon>
        <taxon>Burkholderiales</taxon>
        <taxon>Comamonadaceae</taxon>
        <taxon>Comamonas</taxon>
    </lineage>
</organism>
<gene>
    <name evidence="1" type="ORF">J1777_03755</name>
</gene>
<dbReference type="Proteomes" id="UP000664731">
    <property type="component" value="Unassembled WGS sequence"/>
</dbReference>
<evidence type="ECO:0000313" key="2">
    <source>
        <dbReference type="Proteomes" id="UP000664731"/>
    </source>
</evidence>